<dbReference type="Proteomes" id="UP000539175">
    <property type="component" value="Unassembled WGS sequence"/>
</dbReference>
<dbReference type="EMBL" id="JACIIZ010000013">
    <property type="protein sequence ID" value="MBB6253639.1"/>
    <property type="molecule type" value="Genomic_DNA"/>
</dbReference>
<accession>A0A7X0B0P1</accession>
<keyword evidence="3" id="KW-1185">Reference proteome</keyword>
<gene>
    <name evidence="2" type="ORF">FHS74_004215</name>
</gene>
<feature type="compositionally biased region" description="Polar residues" evidence="1">
    <location>
        <begin position="16"/>
        <end position="28"/>
    </location>
</feature>
<dbReference type="RefSeq" id="WP_184804591.1">
    <property type="nucleotide sequence ID" value="NZ_JACIIZ010000013.1"/>
</dbReference>
<comment type="caution">
    <text evidence="2">The sequence shown here is derived from an EMBL/GenBank/DDBJ whole genome shotgun (WGS) entry which is preliminary data.</text>
</comment>
<organism evidence="2 3">
    <name type="scientific">Nitrospirillum iridis</name>
    <dbReference type="NCBI Taxonomy" id="765888"/>
    <lineage>
        <taxon>Bacteria</taxon>
        <taxon>Pseudomonadati</taxon>
        <taxon>Pseudomonadota</taxon>
        <taxon>Alphaproteobacteria</taxon>
        <taxon>Rhodospirillales</taxon>
        <taxon>Azospirillaceae</taxon>
        <taxon>Nitrospirillum</taxon>
    </lineage>
</organism>
<name>A0A7X0B0P1_9PROT</name>
<reference evidence="2 3" key="1">
    <citation type="submission" date="2020-08" db="EMBL/GenBank/DDBJ databases">
        <title>Genomic Encyclopedia of Type Strains, Phase IV (KMG-IV): sequencing the most valuable type-strain genomes for metagenomic binning, comparative biology and taxonomic classification.</title>
        <authorList>
            <person name="Goeker M."/>
        </authorList>
    </citation>
    <scope>NUCLEOTIDE SEQUENCE [LARGE SCALE GENOMIC DNA]</scope>
    <source>
        <strain evidence="2 3">DSM 22198</strain>
    </source>
</reference>
<sequence length="182" mass="18582">MGNDPVSTRPIGGGASTPTYSKATPATRTDSDFQRALSKTGVGAAVDPARGGQASSPVTDTVRITQQTMLSGLAAYSMAAQASPAVPGYQRPAVRVGDNVTTKNDKSEKGAFRLSPSRELQGRTAYAKALQTQTAVSQTANTQSGDTPATPVTSTAPAVAAEASSPAEQEKVADRSSINIVL</sequence>
<feature type="region of interest" description="Disordered" evidence="1">
    <location>
        <begin position="135"/>
        <end position="182"/>
    </location>
</feature>
<feature type="compositionally biased region" description="Low complexity" evidence="1">
    <location>
        <begin position="147"/>
        <end position="167"/>
    </location>
</feature>
<dbReference type="AlphaFoldDB" id="A0A7X0B0P1"/>
<evidence type="ECO:0000313" key="3">
    <source>
        <dbReference type="Proteomes" id="UP000539175"/>
    </source>
</evidence>
<feature type="region of interest" description="Disordered" evidence="1">
    <location>
        <begin position="83"/>
        <end position="120"/>
    </location>
</feature>
<feature type="region of interest" description="Disordered" evidence="1">
    <location>
        <begin position="1"/>
        <end position="31"/>
    </location>
</feature>
<evidence type="ECO:0000313" key="2">
    <source>
        <dbReference type="EMBL" id="MBB6253639.1"/>
    </source>
</evidence>
<protein>
    <submittedName>
        <fullName evidence="2">Uncharacterized protein</fullName>
    </submittedName>
</protein>
<feature type="compositionally biased region" description="Polar residues" evidence="1">
    <location>
        <begin position="135"/>
        <end position="146"/>
    </location>
</feature>
<evidence type="ECO:0000256" key="1">
    <source>
        <dbReference type="SAM" id="MobiDB-lite"/>
    </source>
</evidence>
<proteinExistence type="predicted"/>